<evidence type="ECO:0000313" key="1">
    <source>
        <dbReference type="EMBL" id="CAI3972928.1"/>
    </source>
</evidence>
<dbReference type="EMBL" id="CAMXCT010000043">
    <property type="protein sequence ID" value="CAI3972928.1"/>
    <property type="molecule type" value="Genomic_DNA"/>
</dbReference>
<accession>A0A9P1BGA3</accession>
<comment type="caution">
    <text evidence="1">The sequence shown here is derived from an EMBL/GenBank/DDBJ whole genome shotgun (WGS) entry which is preliminary data.</text>
</comment>
<dbReference type="SUPFAM" id="SSF117839">
    <property type="entry name" value="WWE domain"/>
    <property type="match status" value="1"/>
</dbReference>
<evidence type="ECO:0008006" key="4">
    <source>
        <dbReference type="Google" id="ProtNLM"/>
    </source>
</evidence>
<dbReference type="Gene3D" id="2.170.150.20">
    <property type="entry name" value="Peptide methionine sulfoxide reductase"/>
    <property type="match status" value="1"/>
</dbReference>
<evidence type="ECO:0000313" key="3">
    <source>
        <dbReference type="Proteomes" id="UP001152797"/>
    </source>
</evidence>
<organism evidence="1">
    <name type="scientific">Cladocopium goreaui</name>
    <dbReference type="NCBI Taxonomy" id="2562237"/>
    <lineage>
        <taxon>Eukaryota</taxon>
        <taxon>Sar</taxon>
        <taxon>Alveolata</taxon>
        <taxon>Dinophyceae</taxon>
        <taxon>Suessiales</taxon>
        <taxon>Symbiodiniaceae</taxon>
        <taxon>Cladocopium</taxon>
    </lineage>
</organism>
<reference evidence="1" key="1">
    <citation type="submission" date="2022-10" db="EMBL/GenBank/DDBJ databases">
        <authorList>
            <person name="Chen Y."/>
            <person name="Dougan E. K."/>
            <person name="Chan C."/>
            <person name="Rhodes N."/>
            <person name="Thang M."/>
        </authorList>
    </citation>
    <scope>NUCLEOTIDE SEQUENCE</scope>
</reference>
<dbReference type="AlphaFoldDB" id="A0A9P1BGA3"/>
<name>A0A9P1BGA3_9DINO</name>
<sequence length="628" mass="70025">MGYTKGRARRAAEKLTEKHIAVRHDGSSVLYEASNGRTYKIDVLDMIQLNLSKGTRRNVHRHQGHGKNWSMWQYEAERAEGRNYTHSKTTLVQYPKEVCIALEDRFRHVRAAATLAELEGAKAVDRQRAESAWRRKLASFNGQRLRDVFAEVPTPSPCEELCAGALASEASKDDGLREVLFEAVLRQHGWPPRCVADGIRWLRRKGLQLGAQHVRKATLLHGGLTPLRVLLMEMEPPLDVMGLEILVDHRCAVVTNGNTSGGGWVQRCKPALKALLARGAVLGSHSLQSRLLKRVEEDGMSLWVERVLESLRRCRPEVPDLVLSRIADFAGKGFVLWKTSIPSPRYVWPGMYRMAVKGPGDCRSAPQYLLVYAEARHATRLPWSRGCYKASFQVPASTDFVEVKIPLRDFSDLRSTSCAQESSVCPTAQSLSQIRRLEISAERPGQVHLEVKSIAVRAPDSTMASAPPAQYNGCSHPVQPQLRFNISSRKEPTVPVPVDPSETLADAVCCDKRTKVYAEPQFLYDAPDIALFKHLQPGVTTFYDSTCGVPLFKAPVNRSLADFEADTKEHGWPSFRKEEVFSEHVTVDKDGFVYSSCGTHLGSYLPDAQGPRYCMDLSCIAGKPEIVV</sequence>
<dbReference type="EMBL" id="CAMXCT020000043">
    <property type="protein sequence ID" value="CAL1126303.1"/>
    <property type="molecule type" value="Genomic_DNA"/>
</dbReference>
<dbReference type="Proteomes" id="UP001152797">
    <property type="component" value="Unassembled WGS sequence"/>
</dbReference>
<keyword evidence="3" id="KW-1185">Reference proteome</keyword>
<gene>
    <name evidence="1" type="ORF">C1SCF055_LOCUS1463</name>
</gene>
<protein>
    <recommendedName>
        <fullName evidence="4">WWE domain-containing protein</fullName>
    </recommendedName>
</protein>
<dbReference type="EMBL" id="CAMXCT030000043">
    <property type="protein sequence ID" value="CAL4760240.1"/>
    <property type="molecule type" value="Genomic_DNA"/>
</dbReference>
<dbReference type="OrthoDB" id="406022at2759"/>
<dbReference type="SUPFAM" id="SSF51316">
    <property type="entry name" value="Mss4-like"/>
    <property type="match status" value="1"/>
</dbReference>
<dbReference type="InterPro" id="IPR037197">
    <property type="entry name" value="WWE_dom_sf"/>
</dbReference>
<evidence type="ECO:0000313" key="2">
    <source>
        <dbReference type="EMBL" id="CAL4760240.1"/>
    </source>
</evidence>
<proteinExistence type="predicted"/>
<dbReference type="InterPro" id="IPR011057">
    <property type="entry name" value="Mss4-like_sf"/>
</dbReference>
<reference evidence="2 3" key="2">
    <citation type="submission" date="2024-05" db="EMBL/GenBank/DDBJ databases">
        <authorList>
            <person name="Chen Y."/>
            <person name="Shah S."/>
            <person name="Dougan E. K."/>
            <person name="Thang M."/>
            <person name="Chan C."/>
        </authorList>
    </citation>
    <scope>NUCLEOTIDE SEQUENCE [LARGE SCALE GENOMIC DNA]</scope>
</reference>